<protein>
    <submittedName>
        <fullName evidence="1">Uncharacterized protein</fullName>
    </submittedName>
</protein>
<dbReference type="EMBL" id="VSRR010004231">
    <property type="protein sequence ID" value="MPC39009.1"/>
    <property type="molecule type" value="Genomic_DNA"/>
</dbReference>
<accession>A0A5B7F195</accession>
<evidence type="ECO:0000313" key="2">
    <source>
        <dbReference type="Proteomes" id="UP000324222"/>
    </source>
</evidence>
<reference evidence="1 2" key="1">
    <citation type="submission" date="2019-05" db="EMBL/GenBank/DDBJ databases">
        <title>Another draft genome of Portunus trituberculatus and its Hox gene families provides insights of decapod evolution.</title>
        <authorList>
            <person name="Jeong J.-H."/>
            <person name="Song I."/>
            <person name="Kim S."/>
            <person name="Choi T."/>
            <person name="Kim D."/>
            <person name="Ryu S."/>
            <person name="Kim W."/>
        </authorList>
    </citation>
    <scope>NUCLEOTIDE SEQUENCE [LARGE SCALE GENOMIC DNA]</scope>
    <source>
        <tissue evidence="1">Muscle</tissue>
    </source>
</reference>
<keyword evidence="2" id="KW-1185">Reference proteome</keyword>
<gene>
    <name evidence="1" type="ORF">E2C01_032528</name>
</gene>
<dbReference type="AlphaFoldDB" id="A0A5B7F195"/>
<evidence type="ECO:0000313" key="1">
    <source>
        <dbReference type="EMBL" id="MPC39009.1"/>
    </source>
</evidence>
<proteinExistence type="predicted"/>
<organism evidence="1 2">
    <name type="scientific">Portunus trituberculatus</name>
    <name type="common">Swimming crab</name>
    <name type="synonym">Neptunus trituberculatus</name>
    <dbReference type="NCBI Taxonomy" id="210409"/>
    <lineage>
        <taxon>Eukaryota</taxon>
        <taxon>Metazoa</taxon>
        <taxon>Ecdysozoa</taxon>
        <taxon>Arthropoda</taxon>
        <taxon>Crustacea</taxon>
        <taxon>Multicrustacea</taxon>
        <taxon>Malacostraca</taxon>
        <taxon>Eumalacostraca</taxon>
        <taxon>Eucarida</taxon>
        <taxon>Decapoda</taxon>
        <taxon>Pleocyemata</taxon>
        <taxon>Brachyura</taxon>
        <taxon>Eubrachyura</taxon>
        <taxon>Portunoidea</taxon>
        <taxon>Portunidae</taxon>
        <taxon>Portuninae</taxon>
        <taxon>Portunus</taxon>
    </lineage>
</organism>
<name>A0A5B7F195_PORTR</name>
<sequence length="102" mass="11564">MYCSPRPPPRSASLVYSEAQNERPPMDGSCSRLNIVMRVEVSRRGNNRESSNISLFVRIVCLRSFFHRYVAIQSAWLAISKPVTSINILRLLLNLNIQSSIA</sequence>
<dbReference type="Proteomes" id="UP000324222">
    <property type="component" value="Unassembled WGS sequence"/>
</dbReference>
<comment type="caution">
    <text evidence="1">The sequence shown here is derived from an EMBL/GenBank/DDBJ whole genome shotgun (WGS) entry which is preliminary data.</text>
</comment>